<organism evidence="3 4">
    <name type="scientific">Infirmifilum lucidum</name>
    <dbReference type="NCBI Taxonomy" id="2776706"/>
    <lineage>
        <taxon>Archaea</taxon>
        <taxon>Thermoproteota</taxon>
        <taxon>Thermoprotei</taxon>
        <taxon>Thermofilales</taxon>
        <taxon>Thermofilaceae</taxon>
        <taxon>Infirmifilum</taxon>
    </lineage>
</organism>
<dbReference type="GeneID" id="59148807"/>
<dbReference type="Pfam" id="PF02225">
    <property type="entry name" value="PA"/>
    <property type="match status" value="1"/>
</dbReference>
<feature type="domain" description="PA" evidence="1">
    <location>
        <begin position="82"/>
        <end position="177"/>
    </location>
</feature>
<dbReference type="InterPro" id="IPR046450">
    <property type="entry name" value="PA_dom_sf"/>
</dbReference>
<dbReference type="EMBL" id="CP062310">
    <property type="protein sequence ID" value="QOJ79422.1"/>
    <property type="molecule type" value="Genomic_DNA"/>
</dbReference>
<evidence type="ECO:0000259" key="2">
    <source>
        <dbReference type="Pfam" id="PF04389"/>
    </source>
</evidence>
<dbReference type="InterPro" id="IPR007484">
    <property type="entry name" value="Peptidase_M28"/>
</dbReference>
<reference evidence="3 4" key="1">
    <citation type="submission" date="2020-10" db="EMBL/GenBank/DDBJ databases">
        <title>Thermofilum lucidum 3507LT sp. nov. a novel member of Thermofilaceae family isolated from Chile hot spring, and proposal of description order Thermofilales.</title>
        <authorList>
            <person name="Zayulina K.S."/>
            <person name="Elcheninov A.G."/>
            <person name="Toshchakov S.V."/>
            <person name="Kublanov I.V."/>
        </authorList>
    </citation>
    <scope>NUCLEOTIDE SEQUENCE [LARGE SCALE GENOMIC DNA]</scope>
    <source>
        <strain evidence="3 4">3507LT</strain>
    </source>
</reference>
<dbReference type="InterPro" id="IPR003137">
    <property type="entry name" value="PA_domain"/>
</dbReference>
<sequence length="546" mass="61002">MSSVKRVAQLVSDIPLNDVVAGSPGEKMLAERLRGFLESLGLETGVYEFEALSWEERYVEVSSGNLKFRGVALPYTLSGEAEGEVVYMDEKILEEEWAPSKVSGKIVLARFYEKVDEAVWQYVQAVRFGAEAVIFMDIYPSRVRRMVLTLNTDYRFEEGTPPPIPAVAVSLEDGMRISKLSREGKKVSVKVETIANHFSKSRVVYAGPLDGPVFSAHIDKWLAGFTDDVLGVGIVMLLAERLRESAGYIFFGSEESGAPGYSPWYWIWGSRSFADYLERSGLLESFGALFNVDTLGGAEIRVSASTPDVQAGIAEVLGGEARVCPDQVIFDSFSFTLKGVPSSTTHTFPEILPVYHTDLDTPSIVNWEGVGKATSALERVALEFKARRWHMFKYSELTRSIVAKLERVAHLPSAQRAIDVVSGLRVEDEGDARFLRRALTGPMFWGRYDRVFRDSEVYYPLFTDAIDDIVLLSEILAGARSVSEIRRMKGLRRIAGLEATLPSVEPVFYGRVLDSPAFLKELYHTLERIVEKDINTLLERIQALKK</sequence>
<dbReference type="RefSeq" id="WP_192819394.1">
    <property type="nucleotide sequence ID" value="NZ_CP062310.1"/>
</dbReference>
<evidence type="ECO:0000259" key="1">
    <source>
        <dbReference type="Pfam" id="PF02225"/>
    </source>
</evidence>
<gene>
    <name evidence="3" type="ORF">IG193_02885</name>
</gene>
<accession>A0A7L9FJA0</accession>
<dbReference type="Pfam" id="PF04389">
    <property type="entry name" value="Peptidase_M28"/>
    <property type="match status" value="1"/>
</dbReference>
<protein>
    <submittedName>
        <fullName evidence="3">M28 family peptidase</fullName>
    </submittedName>
</protein>
<dbReference type="KEGG" id="thel:IG193_02885"/>
<dbReference type="Gene3D" id="3.50.30.30">
    <property type="match status" value="1"/>
</dbReference>
<dbReference type="SUPFAM" id="SSF53187">
    <property type="entry name" value="Zn-dependent exopeptidases"/>
    <property type="match status" value="1"/>
</dbReference>
<dbReference type="AlphaFoldDB" id="A0A7L9FJA0"/>
<evidence type="ECO:0000313" key="4">
    <source>
        <dbReference type="Proteomes" id="UP000594121"/>
    </source>
</evidence>
<dbReference type="InParanoid" id="A0A7L9FJA0"/>
<evidence type="ECO:0000313" key="3">
    <source>
        <dbReference type="EMBL" id="QOJ79422.1"/>
    </source>
</evidence>
<dbReference type="Gene3D" id="3.40.630.10">
    <property type="entry name" value="Zn peptidases"/>
    <property type="match status" value="1"/>
</dbReference>
<proteinExistence type="predicted"/>
<feature type="domain" description="Peptidase M28" evidence="2">
    <location>
        <begin position="213"/>
        <end position="376"/>
    </location>
</feature>
<dbReference type="SUPFAM" id="SSF52025">
    <property type="entry name" value="PA domain"/>
    <property type="match status" value="1"/>
</dbReference>
<dbReference type="Proteomes" id="UP000594121">
    <property type="component" value="Chromosome"/>
</dbReference>
<keyword evidence="4" id="KW-1185">Reference proteome</keyword>
<name>A0A7L9FJA0_9CREN</name>